<keyword evidence="6 12" id="KW-0479">Metal-binding</keyword>
<organism evidence="15">
    <name type="scientific">Desulfofervidus auxilii</name>
    <dbReference type="NCBI Taxonomy" id="1621989"/>
    <lineage>
        <taxon>Bacteria</taxon>
        <taxon>Pseudomonadati</taxon>
        <taxon>Thermodesulfobacteriota</taxon>
        <taxon>Candidatus Desulfofervidia</taxon>
        <taxon>Candidatus Desulfofervidales</taxon>
        <taxon>Candidatus Desulfofervidaceae</taxon>
        <taxon>Candidatus Desulfofervidus</taxon>
    </lineage>
</organism>
<evidence type="ECO:0000256" key="9">
    <source>
        <dbReference type="ARBA" id="ARBA00023141"/>
    </source>
</evidence>
<keyword evidence="7 12" id="KW-0822">Tryptophan biosynthesis</keyword>
<evidence type="ECO:0000256" key="11">
    <source>
        <dbReference type="ARBA" id="ARBA00061188"/>
    </source>
</evidence>
<dbReference type="PANTHER" id="PTHR43285">
    <property type="entry name" value="ANTHRANILATE PHOSPHORIBOSYLTRANSFERASE"/>
    <property type="match status" value="1"/>
</dbReference>
<accession>A0A7C0Y2B7</accession>
<proteinExistence type="inferred from homology"/>
<feature type="binding site" evidence="12">
    <location>
        <position position="121"/>
    </location>
    <ligand>
        <name>5-phospho-alpha-D-ribose 1-diphosphate</name>
        <dbReference type="ChEBI" id="CHEBI:58017"/>
    </ligand>
</feature>
<dbReference type="Pfam" id="PF00591">
    <property type="entry name" value="Glycos_transf_3"/>
    <property type="match status" value="1"/>
</dbReference>
<comment type="similarity">
    <text evidence="11">In the C-terminal section; belongs to the anthranilate phosphoribosyltransferase family.</text>
</comment>
<comment type="cofactor">
    <cofactor evidence="12">
        <name>Mg(2+)</name>
        <dbReference type="ChEBI" id="CHEBI:18420"/>
    </cofactor>
    <text evidence="12">Binds 2 magnesium ions per monomer.</text>
</comment>
<reference evidence="15" key="1">
    <citation type="journal article" date="2020" name="mSystems">
        <title>Genome- and Community-Level Interaction Insights into Carbon Utilization and Element Cycling Functions of Hydrothermarchaeota in Hydrothermal Sediment.</title>
        <authorList>
            <person name="Zhou Z."/>
            <person name="Liu Y."/>
            <person name="Xu W."/>
            <person name="Pan J."/>
            <person name="Luo Z.H."/>
            <person name="Li M."/>
        </authorList>
    </citation>
    <scope>NUCLEOTIDE SEQUENCE [LARGE SCALE GENOMIC DNA]</scope>
    <source>
        <strain evidence="15">HyVt-233</strain>
    </source>
</reference>
<feature type="binding site" evidence="12">
    <location>
        <position position="81"/>
    </location>
    <ligand>
        <name>anthranilate</name>
        <dbReference type="ChEBI" id="CHEBI:16567"/>
        <label>1</label>
    </ligand>
</feature>
<dbReference type="GO" id="GO:0004048">
    <property type="term" value="F:anthranilate phosphoribosyltransferase activity"/>
    <property type="evidence" value="ECO:0007669"/>
    <property type="project" value="UniProtKB-UniRule"/>
</dbReference>
<feature type="binding site" evidence="12">
    <location>
        <position position="226"/>
    </location>
    <ligand>
        <name>Mg(2+)</name>
        <dbReference type="ChEBI" id="CHEBI:18420"/>
        <label>2</label>
    </ligand>
</feature>
<protein>
    <recommendedName>
        <fullName evidence="12">Anthranilate phosphoribosyltransferase</fullName>
        <ecNumber evidence="12">2.4.2.18</ecNumber>
    </recommendedName>
</protein>
<dbReference type="EC" id="2.4.2.18" evidence="12"/>
<dbReference type="GO" id="GO:0000162">
    <property type="term" value="P:L-tryptophan biosynthetic process"/>
    <property type="evidence" value="ECO:0007669"/>
    <property type="project" value="UniProtKB-UniRule"/>
</dbReference>
<comment type="subunit">
    <text evidence="2 12">Homodimer.</text>
</comment>
<evidence type="ECO:0000256" key="2">
    <source>
        <dbReference type="ARBA" id="ARBA00011738"/>
    </source>
</evidence>
<dbReference type="Proteomes" id="UP000886289">
    <property type="component" value="Unassembled WGS sequence"/>
</dbReference>
<dbReference type="FunFam" id="3.40.1030.10:FF:000002">
    <property type="entry name" value="Anthranilate phosphoribosyltransferase"/>
    <property type="match status" value="1"/>
</dbReference>
<evidence type="ECO:0000256" key="5">
    <source>
        <dbReference type="ARBA" id="ARBA00022679"/>
    </source>
</evidence>
<dbReference type="Gene3D" id="1.20.970.10">
    <property type="entry name" value="Transferase, Pyrimidine Nucleoside Phosphorylase, Chain C"/>
    <property type="match status" value="1"/>
</dbReference>
<comment type="caution">
    <text evidence="15">The sequence shown here is derived from an EMBL/GenBank/DDBJ whole genome shotgun (WGS) entry which is preliminary data.</text>
</comment>
<comment type="pathway">
    <text evidence="1 12">Amino-acid biosynthesis; L-tryptophan biosynthesis; L-tryptophan from chorismate: step 2/5.</text>
</comment>
<evidence type="ECO:0000256" key="12">
    <source>
        <dbReference type="HAMAP-Rule" id="MF_00211"/>
    </source>
</evidence>
<keyword evidence="5 12" id="KW-0808">Transferase</keyword>
<dbReference type="EMBL" id="DRBS01000162">
    <property type="protein sequence ID" value="HDD44047.1"/>
    <property type="molecule type" value="Genomic_DNA"/>
</dbReference>
<sequence length="337" mass="36983">MLKGILGKLVEGKDLDEDEMTYFMSAIMEGKATPAQIGAFLVALRMKGETITEITSAAKVIRDKAYKIEVKRDKPLVDTCGTGGDGKNTFNVSTVTAFVVAGAGLKVAKHGNRSVSSHCGSADVIEALGINLELDIEKVARCIDEIGIGFLFAPKFHPAMKYALSPRRELGLRTIFNILGPLTNPAKTTHQVIGVYDKKWLFPLAHVSKNLGLKGAMIVHGEGGYDEITITGKTYVAELKEGEIFEYEINPKSFGLNIASEEEIKGKDREYNAQLLKDILLDKEKGAKYDMVLLNAAAVFKITNLVKNWEDGIDLAKEVIKSKKAYEKLEKLIKMAK</sequence>
<dbReference type="InterPro" id="IPR000312">
    <property type="entry name" value="Glycosyl_Trfase_fam3"/>
</dbReference>
<dbReference type="SUPFAM" id="SSF52418">
    <property type="entry name" value="Nucleoside phosphorylase/phosphoribosyltransferase catalytic domain"/>
    <property type="match status" value="1"/>
</dbReference>
<keyword evidence="4 12" id="KW-0328">Glycosyltransferase</keyword>
<evidence type="ECO:0000256" key="1">
    <source>
        <dbReference type="ARBA" id="ARBA00004907"/>
    </source>
</evidence>
<comment type="catalytic activity">
    <reaction evidence="10 12">
        <text>N-(5-phospho-beta-D-ribosyl)anthranilate + diphosphate = 5-phospho-alpha-D-ribose 1-diphosphate + anthranilate</text>
        <dbReference type="Rhea" id="RHEA:11768"/>
        <dbReference type="ChEBI" id="CHEBI:16567"/>
        <dbReference type="ChEBI" id="CHEBI:18277"/>
        <dbReference type="ChEBI" id="CHEBI:33019"/>
        <dbReference type="ChEBI" id="CHEBI:58017"/>
        <dbReference type="EC" id="2.4.2.18"/>
    </reaction>
</comment>
<keyword evidence="3 12" id="KW-0028">Amino-acid biosynthesis</keyword>
<feature type="binding site" evidence="12">
    <location>
        <position position="112"/>
    </location>
    <ligand>
        <name>anthranilate</name>
        <dbReference type="ChEBI" id="CHEBI:16567"/>
        <label>1</label>
    </ligand>
</feature>
<evidence type="ECO:0000256" key="8">
    <source>
        <dbReference type="ARBA" id="ARBA00022842"/>
    </source>
</evidence>
<feature type="binding site" evidence="12">
    <location>
        <position position="89"/>
    </location>
    <ligand>
        <name>5-phospho-alpha-D-ribose 1-diphosphate</name>
        <dbReference type="ChEBI" id="CHEBI:58017"/>
    </ligand>
</feature>
<feature type="binding site" evidence="12">
    <location>
        <position position="227"/>
    </location>
    <ligand>
        <name>Mg(2+)</name>
        <dbReference type="ChEBI" id="CHEBI:18420"/>
        <label>1</label>
    </ligand>
</feature>
<evidence type="ECO:0000259" key="13">
    <source>
        <dbReference type="Pfam" id="PF00591"/>
    </source>
</evidence>
<evidence type="ECO:0000256" key="3">
    <source>
        <dbReference type="ARBA" id="ARBA00022605"/>
    </source>
</evidence>
<evidence type="ECO:0000256" key="10">
    <source>
        <dbReference type="ARBA" id="ARBA00052328"/>
    </source>
</evidence>
<dbReference type="InterPro" id="IPR035902">
    <property type="entry name" value="Nuc_phospho_transferase"/>
</dbReference>
<dbReference type="InterPro" id="IPR005940">
    <property type="entry name" value="Anthranilate_Pribosyl_Tfrase"/>
</dbReference>
<dbReference type="NCBIfam" id="TIGR01245">
    <property type="entry name" value="trpD"/>
    <property type="match status" value="1"/>
</dbReference>
<gene>
    <name evidence="12 15" type="primary">trpD</name>
    <name evidence="15" type="ORF">ENG63_04200</name>
</gene>
<dbReference type="InterPro" id="IPR036320">
    <property type="entry name" value="Glycosyl_Trfase_fam3_N_dom_sf"/>
</dbReference>
<feature type="binding site" evidence="12">
    <location>
        <position position="93"/>
    </location>
    <ligand>
        <name>Mg(2+)</name>
        <dbReference type="ChEBI" id="CHEBI:18420"/>
        <label>1</label>
    </ligand>
</feature>
<feature type="binding site" evidence="12">
    <location>
        <position position="81"/>
    </location>
    <ligand>
        <name>5-phospho-alpha-D-ribose 1-diphosphate</name>
        <dbReference type="ChEBI" id="CHEBI:58017"/>
    </ligand>
</feature>
<feature type="domain" description="Glycosyl transferase family 3 N-terminal" evidence="14">
    <location>
        <begin position="5"/>
        <end position="65"/>
    </location>
</feature>
<feature type="binding site" evidence="12">
    <location>
        <position position="227"/>
    </location>
    <ligand>
        <name>Mg(2+)</name>
        <dbReference type="ChEBI" id="CHEBI:18420"/>
        <label>2</label>
    </ligand>
</feature>
<keyword evidence="9 12" id="KW-0057">Aromatic amino acid biosynthesis</keyword>
<dbReference type="Gene3D" id="3.40.1030.10">
    <property type="entry name" value="Nucleoside phosphorylase/phosphoribosyltransferase catalytic domain"/>
    <property type="match status" value="1"/>
</dbReference>
<comment type="similarity">
    <text evidence="12">Belongs to the anthranilate phosphoribosyltransferase family.</text>
</comment>
<dbReference type="AlphaFoldDB" id="A0A7C0Y2B7"/>
<feature type="domain" description="Glycosyl transferase family 3" evidence="13">
    <location>
        <begin position="74"/>
        <end position="325"/>
    </location>
</feature>
<dbReference type="GO" id="GO:0000287">
    <property type="term" value="F:magnesium ion binding"/>
    <property type="evidence" value="ECO:0007669"/>
    <property type="project" value="UniProtKB-UniRule"/>
</dbReference>
<name>A0A7C0Y2B7_DESA2</name>
<keyword evidence="8 12" id="KW-0460">Magnesium</keyword>
<dbReference type="InterPro" id="IPR017459">
    <property type="entry name" value="Glycosyl_Trfase_fam3_N_dom"/>
</dbReference>
<comment type="caution">
    <text evidence="12">Lacks conserved residue(s) required for the propagation of feature annotation.</text>
</comment>
<evidence type="ECO:0000313" key="15">
    <source>
        <dbReference type="EMBL" id="HDD44047.1"/>
    </source>
</evidence>
<dbReference type="PANTHER" id="PTHR43285:SF2">
    <property type="entry name" value="ANTHRANILATE PHOSPHORIBOSYLTRANSFERASE"/>
    <property type="match status" value="1"/>
</dbReference>
<dbReference type="UniPathway" id="UPA00035">
    <property type="reaction ID" value="UER00041"/>
</dbReference>
<evidence type="ECO:0000259" key="14">
    <source>
        <dbReference type="Pfam" id="PF02885"/>
    </source>
</evidence>
<evidence type="ECO:0000256" key="4">
    <source>
        <dbReference type="ARBA" id="ARBA00022676"/>
    </source>
</evidence>
<dbReference type="GO" id="GO:0005829">
    <property type="term" value="C:cytosol"/>
    <property type="evidence" value="ECO:0007669"/>
    <property type="project" value="TreeGrafter"/>
</dbReference>
<feature type="binding site" evidence="12">
    <location>
        <begin position="109"/>
        <end position="117"/>
    </location>
    <ligand>
        <name>5-phospho-alpha-D-ribose 1-diphosphate</name>
        <dbReference type="ChEBI" id="CHEBI:58017"/>
    </ligand>
</feature>
<feature type="binding site" evidence="12">
    <location>
        <begin position="91"/>
        <end position="94"/>
    </location>
    <ligand>
        <name>5-phospho-alpha-D-ribose 1-diphosphate</name>
        <dbReference type="ChEBI" id="CHEBI:58017"/>
    </ligand>
</feature>
<feature type="binding site" evidence="12">
    <location>
        <position position="167"/>
    </location>
    <ligand>
        <name>anthranilate</name>
        <dbReference type="ChEBI" id="CHEBI:16567"/>
        <label>2</label>
    </ligand>
</feature>
<comment type="function">
    <text evidence="12">Catalyzes the transfer of the phosphoribosyl group of 5-phosphorylribose-1-pyrophosphate (PRPP) to anthranilate to yield N-(5'-phosphoribosyl)-anthranilate (PRA).</text>
</comment>
<dbReference type="SUPFAM" id="SSF47648">
    <property type="entry name" value="Nucleoside phosphorylase/phosphoribosyltransferase N-terminal domain"/>
    <property type="match status" value="1"/>
</dbReference>
<feature type="binding site" evidence="12">
    <location>
        <begin position="84"/>
        <end position="85"/>
    </location>
    <ligand>
        <name>5-phospho-alpha-D-ribose 1-diphosphate</name>
        <dbReference type="ChEBI" id="CHEBI:58017"/>
    </ligand>
</feature>
<evidence type="ECO:0000256" key="6">
    <source>
        <dbReference type="ARBA" id="ARBA00022723"/>
    </source>
</evidence>
<dbReference type="FunFam" id="1.20.970.10:FF:000006">
    <property type="entry name" value="Anthranilate phosphoribosyltransferase"/>
    <property type="match status" value="1"/>
</dbReference>
<dbReference type="HAMAP" id="MF_00211">
    <property type="entry name" value="TrpD"/>
    <property type="match status" value="1"/>
</dbReference>
<evidence type="ECO:0000256" key="7">
    <source>
        <dbReference type="ARBA" id="ARBA00022822"/>
    </source>
</evidence>
<dbReference type="Pfam" id="PF02885">
    <property type="entry name" value="Glycos_trans_3N"/>
    <property type="match status" value="1"/>
</dbReference>